<dbReference type="OrthoDB" id="5917548at2759"/>
<protein>
    <submittedName>
        <fullName evidence="1 3">Uncharacterized protein</fullName>
    </submittedName>
</protein>
<reference evidence="1 2" key="2">
    <citation type="submission" date="2018-11" db="EMBL/GenBank/DDBJ databases">
        <authorList>
            <consortium name="Pathogen Informatics"/>
        </authorList>
    </citation>
    <scope>NUCLEOTIDE SEQUENCE [LARGE SCALE GENOMIC DNA]</scope>
    <source>
        <strain evidence="1 2">Costa Rica</strain>
    </source>
</reference>
<dbReference type="EMBL" id="UYYA01005517">
    <property type="protein sequence ID" value="VDM64709.1"/>
    <property type="molecule type" value="Genomic_DNA"/>
</dbReference>
<evidence type="ECO:0000313" key="3">
    <source>
        <dbReference type="WBParaSite" id="ACOC_0001312301-mRNA-1"/>
    </source>
</evidence>
<dbReference type="WBParaSite" id="ACOC_0001312301-mRNA-1">
    <property type="protein sequence ID" value="ACOC_0001312301-mRNA-1"/>
    <property type="gene ID" value="ACOC_0001312301"/>
</dbReference>
<evidence type="ECO:0000313" key="1">
    <source>
        <dbReference type="EMBL" id="VDM64709.1"/>
    </source>
</evidence>
<evidence type="ECO:0000313" key="2">
    <source>
        <dbReference type="Proteomes" id="UP000267027"/>
    </source>
</evidence>
<reference evidence="3" key="1">
    <citation type="submission" date="2017-02" db="UniProtKB">
        <authorList>
            <consortium name="WormBaseParasite"/>
        </authorList>
    </citation>
    <scope>IDENTIFICATION</scope>
</reference>
<gene>
    <name evidence="1" type="ORF">ACOC_LOCUS13124</name>
</gene>
<organism evidence="3">
    <name type="scientific">Angiostrongylus costaricensis</name>
    <name type="common">Nematode worm</name>
    <dbReference type="NCBI Taxonomy" id="334426"/>
    <lineage>
        <taxon>Eukaryota</taxon>
        <taxon>Metazoa</taxon>
        <taxon>Ecdysozoa</taxon>
        <taxon>Nematoda</taxon>
        <taxon>Chromadorea</taxon>
        <taxon>Rhabditida</taxon>
        <taxon>Rhabditina</taxon>
        <taxon>Rhabditomorpha</taxon>
        <taxon>Strongyloidea</taxon>
        <taxon>Metastrongylidae</taxon>
        <taxon>Angiostrongylus</taxon>
    </lineage>
</organism>
<accession>A0A0R3Q229</accession>
<name>A0A0R3Q229_ANGCS</name>
<dbReference type="Proteomes" id="UP000267027">
    <property type="component" value="Unassembled WGS sequence"/>
</dbReference>
<dbReference type="AlphaFoldDB" id="A0A0R3Q229"/>
<keyword evidence="2" id="KW-1185">Reference proteome</keyword>
<proteinExistence type="predicted"/>
<sequence length="95" mass="11234">MPPYLKKVLDLVNSFEGARNSRILSPRFAPVVPEKRRNKGFLSPSLFPFYSDNTEEQILPIPKVCALLRYRNHFYANERFLYVSLFKPRLKPFDK</sequence>